<name>G4ZX94_PHYSP</name>
<accession>G4ZX94</accession>
<gene>
    <name evidence="3" type="ORF">PHYSODRAFT_303722</name>
</gene>
<dbReference type="RefSeq" id="XP_009532144.1">
    <property type="nucleotide sequence ID" value="XM_009533849.1"/>
</dbReference>
<dbReference type="InterPro" id="IPR052993">
    <property type="entry name" value="CFA-57"/>
</dbReference>
<feature type="region of interest" description="Disordered" evidence="2">
    <location>
        <begin position="1259"/>
        <end position="1286"/>
    </location>
</feature>
<evidence type="ECO:0000256" key="2">
    <source>
        <dbReference type="SAM" id="MobiDB-lite"/>
    </source>
</evidence>
<keyword evidence="1" id="KW-0175">Coiled coil</keyword>
<reference evidence="3 4" key="1">
    <citation type="journal article" date="2006" name="Science">
        <title>Phytophthora genome sequences uncover evolutionary origins and mechanisms of pathogenesis.</title>
        <authorList>
            <person name="Tyler B.M."/>
            <person name="Tripathy S."/>
            <person name="Zhang X."/>
            <person name="Dehal P."/>
            <person name="Jiang R.H."/>
            <person name="Aerts A."/>
            <person name="Arredondo F.D."/>
            <person name="Baxter L."/>
            <person name="Bensasson D."/>
            <person name="Beynon J.L."/>
            <person name="Chapman J."/>
            <person name="Damasceno C.M."/>
            <person name="Dorrance A.E."/>
            <person name="Dou D."/>
            <person name="Dickerman A.W."/>
            <person name="Dubchak I.L."/>
            <person name="Garbelotto M."/>
            <person name="Gijzen M."/>
            <person name="Gordon S.G."/>
            <person name="Govers F."/>
            <person name="Grunwald N.J."/>
            <person name="Huang W."/>
            <person name="Ivors K.L."/>
            <person name="Jones R.W."/>
            <person name="Kamoun S."/>
            <person name="Krampis K."/>
            <person name="Lamour K.H."/>
            <person name="Lee M.K."/>
            <person name="McDonald W.H."/>
            <person name="Medina M."/>
            <person name="Meijer H.J."/>
            <person name="Nordberg E.K."/>
            <person name="Maclean D.J."/>
            <person name="Ospina-Giraldo M.D."/>
            <person name="Morris P.F."/>
            <person name="Phuntumart V."/>
            <person name="Putnam N.H."/>
            <person name="Rash S."/>
            <person name="Rose J.K."/>
            <person name="Sakihama Y."/>
            <person name="Salamov A.A."/>
            <person name="Savidor A."/>
            <person name="Scheuring C.F."/>
            <person name="Smith B.M."/>
            <person name="Sobral B.W."/>
            <person name="Terry A."/>
            <person name="Torto-Alalibo T.A."/>
            <person name="Win J."/>
            <person name="Xu Z."/>
            <person name="Zhang H."/>
            <person name="Grigoriev I.V."/>
            <person name="Rokhsar D.S."/>
            <person name="Boore J.L."/>
        </authorList>
    </citation>
    <scope>NUCLEOTIDE SEQUENCE [LARGE SCALE GENOMIC DNA]</scope>
    <source>
        <strain evidence="3 4">P6497</strain>
    </source>
</reference>
<dbReference type="PANTHER" id="PTHR32215">
    <property type="entry name" value="CILIA- AND FLAGELLA-ASSOCIATED PROTEIN 57"/>
    <property type="match status" value="1"/>
</dbReference>
<feature type="coiled-coil region" evidence="1">
    <location>
        <begin position="1054"/>
        <end position="1112"/>
    </location>
</feature>
<keyword evidence="4" id="KW-1185">Reference proteome</keyword>
<sequence>MRDAVALSGEGVPPAPPTLVPVNGNGLDTSFRDVILPLSRYELVLVIGKYVVLHNTQTQELSFVTGQEQALGEITAMALCGKRRHLSVCRAAVKADDGGADNSNSNSSSSSPASISVYNVSSSKSDKLEASTTTGKTGATRRISLLKTLTVTWTDKFVGTALSPDGKLVSAQAANASWSLGVWDWGRGRQIALSDVHCRVSRVRFNVIDMAQLSTSGGSLLRIWTLCEYTLKPLASFKSGDETRVKNVVSYADHAWLPDDVLVGLLEDGDVQLIVNAELIQTLRAVHKGLGRMLCMSPLASGEGVVVGGTHGLVSVIRVASKMLKANEKELHLQRRMRVPHTERIVSVTTDPAAAMLLCCTENGYGAYDLSNMCLLRGDDETIALSSLSSTPLSQQMERLSAASRRPCFAAACRAPDGDAAVHVWNQMDCHECFISHALEQQTPLSIDIHPAGSELLVTFSSKLQIFFVLHDSLRLAFEMPQKQLSLAQYSPSGALFAAVHATNKAVFVYRSLSRVQREPQLVGVFREFRDTVEVFRWAVHDSSFFAVDAAGELRHCQLRWQSGGEVEDLIVSHGVAQTLAPGNAVVAFATSYMDRESHDYAVFVAERRAVTGLNKRSSSSHCVIRAWLNGELAFDALHSANGLGVGENMPFEVTSLETGPGLGASTAGDGTVYSNLLFIGTSSGSVVLFSWKRGPRRSESHSTILLTQAVKRVDLHTAPVVGLFYASRSRLLLSNARNGVVLASKLCRESFGDGESSSALTTAIRDDQNLHDLFINSFTGICQPEELAVYDRNKVELTRLKLLDLDSELQQFKMENEMLTRQVGEQRTRFENTLQGQLAAQARTAEEKQKELRAELGTRLGGAIHEREEKLRSLSEDARSAQDHYLVTLEKLQTERDSLREQLHAAKLNLEDEQQRAQERDVQLEYDGRRKLREAKAQYDAAQMKLADELKMTKRKLQEVLRQQDQDQLVQMGLLAASIDCEKQKEATQLAEQHGKAAALNQEVKMLLSALNQKDGELQQMCGDYNERVHEIEMLRQKLADERALTKRVMREKDETAAQLAEQRRLFENLQRLDGVHRSQLELLQKHILPKDRELAHMQEHLNQLHDANQEVVLQANISDRLRVETSSLARKHARDLETALKRLEHVRHSIVVLQEELGELVRHSAVQEKSTLVTEIGRLHKRMTRQLDALQARGDSADEVNAELHRQNRFLLQNKHSLRRQVEAGNLKKHKLAAALSYQNASLVTELNTYRKTNKELERRLRRQTRASTSKVSPKVSSGVQYKK</sequence>
<dbReference type="InParanoid" id="G4ZX94"/>
<dbReference type="InterPro" id="IPR036322">
    <property type="entry name" value="WD40_repeat_dom_sf"/>
</dbReference>
<dbReference type="KEGG" id="psoj:PHYSODRAFT_303722"/>
<evidence type="ECO:0008006" key="5">
    <source>
        <dbReference type="Google" id="ProtNLM"/>
    </source>
</evidence>
<evidence type="ECO:0000313" key="4">
    <source>
        <dbReference type="Proteomes" id="UP000002640"/>
    </source>
</evidence>
<proteinExistence type="predicted"/>
<evidence type="ECO:0000313" key="3">
    <source>
        <dbReference type="EMBL" id="EGZ11811.1"/>
    </source>
</evidence>
<feature type="compositionally biased region" description="Polar residues" evidence="2">
    <location>
        <begin position="1268"/>
        <end position="1286"/>
    </location>
</feature>
<dbReference type="GeneID" id="20642317"/>
<organism evidence="3 4">
    <name type="scientific">Phytophthora sojae (strain P6497)</name>
    <name type="common">Soybean stem and root rot agent</name>
    <name type="synonym">Phytophthora megasperma f. sp. glycines</name>
    <dbReference type="NCBI Taxonomy" id="1094619"/>
    <lineage>
        <taxon>Eukaryota</taxon>
        <taxon>Sar</taxon>
        <taxon>Stramenopiles</taxon>
        <taxon>Oomycota</taxon>
        <taxon>Peronosporomycetes</taxon>
        <taxon>Peronosporales</taxon>
        <taxon>Peronosporaceae</taxon>
        <taxon>Phytophthora</taxon>
    </lineage>
</organism>
<protein>
    <recommendedName>
        <fullName evidence="5">Cilia- and flagella-associated protein 57</fullName>
    </recommendedName>
</protein>
<feature type="coiled-coil region" evidence="1">
    <location>
        <begin position="803"/>
        <end position="968"/>
    </location>
</feature>
<dbReference type="InterPro" id="IPR015943">
    <property type="entry name" value="WD40/YVTN_repeat-like_dom_sf"/>
</dbReference>
<dbReference type="Proteomes" id="UP000002640">
    <property type="component" value="Unassembled WGS sequence"/>
</dbReference>
<dbReference type="OMA" id="QFKMENE"/>
<dbReference type="Gene3D" id="2.130.10.10">
    <property type="entry name" value="YVTN repeat-like/Quinoprotein amine dehydrogenase"/>
    <property type="match status" value="2"/>
</dbReference>
<dbReference type="SUPFAM" id="SSF50978">
    <property type="entry name" value="WD40 repeat-like"/>
    <property type="match status" value="1"/>
</dbReference>
<evidence type="ECO:0000256" key="1">
    <source>
        <dbReference type="SAM" id="Coils"/>
    </source>
</evidence>
<dbReference type="PANTHER" id="PTHR32215:SF0">
    <property type="entry name" value="CILIA- AND FLAGELLA-ASSOCIATED PROTEIN 57"/>
    <property type="match status" value="1"/>
</dbReference>
<dbReference type="EMBL" id="JH159157">
    <property type="protein sequence ID" value="EGZ11811.1"/>
    <property type="molecule type" value="Genomic_DNA"/>
</dbReference>